<dbReference type="AlphaFoldDB" id="A0A067MXK5"/>
<feature type="region of interest" description="Disordered" evidence="1">
    <location>
        <begin position="250"/>
        <end position="274"/>
    </location>
</feature>
<feature type="compositionally biased region" description="Acidic residues" evidence="1">
    <location>
        <begin position="262"/>
        <end position="274"/>
    </location>
</feature>
<dbReference type="EMBL" id="KL198017">
    <property type="protein sequence ID" value="KDQ20488.1"/>
    <property type="molecule type" value="Genomic_DNA"/>
</dbReference>
<gene>
    <name evidence="2" type="ORF">BOTBODRAFT_309198</name>
</gene>
<evidence type="ECO:0000313" key="2">
    <source>
        <dbReference type="EMBL" id="KDQ20488.1"/>
    </source>
</evidence>
<accession>A0A067MXK5</accession>
<reference evidence="3" key="1">
    <citation type="journal article" date="2014" name="Proc. Natl. Acad. Sci. U.S.A.">
        <title>Extensive sampling of basidiomycete genomes demonstrates inadequacy of the white-rot/brown-rot paradigm for wood decay fungi.</title>
        <authorList>
            <person name="Riley R."/>
            <person name="Salamov A.A."/>
            <person name="Brown D.W."/>
            <person name="Nagy L.G."/>
            <person name="Floudas D."/>
            <person name="Held B.W."/>
            <person name="Levasseur A."/>
            <person name="Lombard V."/>
            <person name="Morin E."/>
            <person name="Otillar R."/>
            <person name="Lindquist E.A."/>
            <person name="Sun H."/>
            <person name="LaButti K.M."/>
            <person name="Schmutz J."/>
            <person name="Jabbour D."/>
            <person name="Luo H."/>
            <person name="Baker S.E."/>
            <person name="Pisabarro A.G."/>
            <person name="Walton J.D."/>
            <person name="Blanchette R.A."/>
            <person name="Henrissat B."/>
            <person name="Martin F."/>
            <person name="Cullen D."/>
            <person name="Hibbett D.S."/>
            <person name="Grigoriev I.V."/>
        </authorList>
    </citation>
    <scope>NUCLEOTIDE SEQUENCE [LARGE SCALE GENOMIC DNA]</scope>
    <source>
        <strain evidence="3">FD-172 SS1</strain>
    </source>
</reference>
<protein>
    <submittedName>
        <fullName evidence="2">Uncharacterized protein</fullName>
    </submittedName>
</protein>
<feature type="region of interest" description="Disordered" evidence="1">
    <location>
        <begin position="88"/>
        <end position="132"/>
    </location>
</feature>
<dbReference type="HOGENOM" id="CLU_679697_0_0_1"/>
<name>A0A067MXK5_BOTB1</name>
<evidence type="ECO:0000256" key="1">
    <source>
        <dbReference type="SAM" id="MobiDB-lite"/>
    </source>
</evidence>
<proteinExistence type="predicted"/>
<keyword evidence="3" id="KW-1185">Reference proteome</keyword>
<evidence type="ECO:0000313" key="3">
    <source>
        <dbReference type="Proteomes" id="UP000027195"/>
    </source>
</evidence>
<feature type="region of interest" description="Disordered" evidence="1">
    <location>
        <begin position="196"/>
        <end position="220"/>
    </location>
</feature>
<sequence length="405" mass="44446">MNPAQISLRCEASSRCTLTLRAPPRLAVPLAVTWSWDFSDQRVIARAVRDGQCHYTTTLDNNSDGYYEDDDENDVSIASSVSTLKSTPLRLQHISTGPRHRYASSDIDSRPSTPSTRRLPPGPLSPFSSPSLDRYLEDYDNPSWRSVPLHRTRSHMRQSTTDSDYLLRFDALPGPSPLSSSSLADSDSELFSASATSALTSPEANTPKREPGAGLDPFFGSPERRVEQELCLGLDLMGVSASPVQMQLGLGPEAEIRPRGEDSDESDGGEGFDDSFDSLELDISILDPILPLGFGMYPEKDDAVSSFTTTPYWSSSNSTVFDPTDDPSLGFSGAECLSKQNLPRYTTDVLIAEHYSWGTWDLGDKDYGIAMPACSAKEGVTPWDMEYVDVSMQAFWARASDIEAF</sequence>
<feature type="compositionally biased region" description="Low complexity" evidence="1">
    <location>
        <begin position="110"/>
        <end position="132"/>
    </location>
</feature>
<organism evidence="2 3">
    <name type="scientific">Botryobasidium botryosum (strain FD-172 SS1)</name>
    <dbReference type="NCBI Taxonomy" id="930990"/>
    <lineage>
        <taxon>Eukaryota</taxon>
        <taxon>Fungi</taxon>
        <taxon>Dikarya</taxon>
        <taxon>Basidiomycota</taxon>
        <taxon>Agaricomycotina</taxon>
        <taxon>Agaricomycetes</taxon>
        <taxon>Cantharellales</taxon>
        <taxon>Botryobasidiaceae</taxon>
        <taxon>Botryobasidium</taxon>
    </lineage>
</organism>
<dbReference type="Proteomes" id="UP000027195">
    <property type="component" value="Unassembled WGS sequence"/>
</dbReference>
<dbReference type="InParanoid" id="A0A067MXK5"/>